<keyword evidence="1" id="KW-0472">Membrane</keyword>
<protein>
    <recommendedName>
        <fullName evidence="4">Parvulin-like peptidyl-prolyl isomerase</fullName>
    </recommendedName>
</protein>
<reference evidence="2 3" key="1">
    <citation type="submission" date="2017-07" db="EMBL/GenBank/DDBJ databases">
        <title>Streptococcus pluranimalium as cause of bovine abortion.</title>
        <authorList>
            <person name="Rodriguez Campos S."/>
            <person name="Gobeli Brawand S."/>
            <person name="Brodard I."/>
            <person name="Rychener L."/>
            <person name="Perreten V."/>
        </authorList>
    </citation>
    <scope>NUCLEOTIDE SEQUENCE [LARGE SCALE GENOMIC DNA]</scope>
    <source>
        <strain evidence="2 3">14A0014</strain>
    </source>
</reference>
<evidence type="ECO:0000256" key="1">
    <source>
        <dbReference type="SAM" id="Phobius"/>
    </source>
</evidence>
<dbReference type="RefSeq" id="WP_115130064.1">
    <property type="nucleotide sequence ID" value="NZ_CP022601.1"/>
</dbReference>
<gene>
    <name evidence="2" type="ORF">Sp14A_09120</name>
</gene>
<keyword evidence="1" id="KW-0812">Transmembrane</keyword>
<name>A0A345VJD1_9STRE</name>
<keyword evidence="1" id="KW-1133">Transmembrane helix</keyword>
<evidence type="ECO:0008006" key="4">
    <source>
        <dbReference type="Google" id="ProtNLM"/>
    </source>
</evidence>
<feature type="transmembrane region" description="Helical" evidence="1">
    <location>
        <begin position="9"/>
        <end position="32"/>
    </location>
</feature>
<proteinExistence type="predicted"/>
<dbReference type="EMBL" id="CP022601">
    <property type="protein sequence ID" value="AXJ12833.1"/>
    <property type="molecule type" value="Genomic_DNA"/>
</dbReference>
<accession>A0A345VJD1</accession>
<evidence type="ECO:0000313" key="3">
    <source>
        <dbReference type="Proteomes" id="UP000255411"/>
    </source>
</evidence>
<evidence type="ECO:0000313" key="2">
    <source>
        <dbReference type="EMBL" id="AXJ12833.1"/>
    </source>
</evidence>
<sequence length="194" mass="22444">MYLDRQTKVIYGMVATGVIVLLLITGSLAYHFGKQATPQTTSQVTKQTKTETVKPADVRAFLKAYTTKKKDGDNRRDYRPFMTPEMYQEEVSKEKEPDRKQFGAFMVDYKYQDSDIYINPEKPEVLVKVDYTLTYLRKPDQYEDAQKGIKNTLQLKLTYAKKGNRYLVDRMEPVTLEDVTAASNQETPEIARMP</sequence>
<dbReference type="AlphaFoldDB" id="A0A345VJD1"/>
<organism evidence="2 3">
    <name type="scientific">Streptococcus pluranimalium</name>
    <dbReference type="NCBI Taxonomy" id="82348"/>
    <lineage>
        <taxon>Bacteria</taxon>
        <taxon>Bacillati</taxon>
        <taxon>Bacillota</taxon>
        <taxon>Bacilli</taxon>
        <taxon>Lactobacillales</taxon>
        <taxon>Streptococcaceae</taxon>
        <taxon>Streptococcus</taxon>
    </lineage>
</organism>
<dbReference type="Proteomes" id="UP000255411">
    <property type="component" value="Chromosome"/>
</dbReference>